<dbReference type="EMBL" id="JABWGO010000001">
    <property type="protein sequence ID" value="NUW40267.1"/>
    <property type="molecule type" value="Genomic_DNA"/>
</dbReference>
<keyword evidence="2" id="KW-1185">Reference proteome</keyword>
<protein>
    <submittedName>
        <fullName evidence="1">FXSXX-COOH protein</fullName>
    </submittedName>
</protein>
<dbReference type="NCBIfam" id="TIGR04268">
    <property type="entry name" value="FxSxx-COOH"/>
    <property type="match status" value="1"/>
</dbReference>
<proteinExistence type="predicted"/>
<evidence type="ECO:0000313" key="2">
    <source>
        <dbReference type="Proteomes" id="UP000546126"/>
    </source>
</evidence>
<dbReference type="Proteomes" id="UP000546126">
    <property type="component" value="Unassembled WGS sequence"/>
</dbReference>
<accession>A0A7Y6IL46</accession>
<organism evidence="1 2">
    <name type="scientific">Nonomuraea rhodomycinica</name>
    <dbReference type="NCBI Taxonomy" id="1712872"/>
    <lineage>
        <taxon>Bacteria</taxon>
        <taxon>Bacillati</taxon>
        <taxon>Actinomycetota</taxon>
        <taxon>Actinomycetes</taxon>
        <taxon>Streptosporangiales</taxon>
        <taxon>Streptosporangiaceae</taxon>
        <taxon>Nonomuraea</taxon>
    </lineage>
</organism>
<dbReference type="RefSeq" id="WP_175599677.1">
    <property type="nucleotide sequence ID" value="NZ_JABWGO010000001.1"/>
</dbReference>
<dbReference type="AlphaFoldDB" id="A0A7Y6IL46"/>
<gene>
    <name evidence="1" type="primary">fxsA</name>
    <name evidence="1" type="ORF">HT134_08985</name>
</gene>
<sequence>MSEESSGTAVLIDVSDLALDDLPALGNARLRRALEQLVARNGEAVAAFNSAM</sequence>
<name>A0A7Y6IL46_9ACTN</name>
<reference evidence="1 2" key="1">
    <citation type="submission" date="2020-06" db="EMBL/GenBank/DDBJ databases">
        <authorList>
            <person name="Chanama M."/>
        </authorList>
    </citation>
    <scope>NUCLEOTIDE SEQUENCE [LARGE SCALE GENOMIC DNA]</scope>
    <source>
        <strain evidence="1 2">TBRC6557</strain>
    </source>
</reference>
<comment type="caution">
    <text evidence="1">The sequence shown here is derived from an EMBL/GenBank/DDBJ whole genome shotgun (WGS) entry which is preliminary data.</text>
</comment>
<dbReference type="InterPro" id="IPR026334">
    <property type="entry name" value="FxSxx-COOH"/>
</dbReference>
<evidence type="ECO:0000313" key="1">
    <source>
        <dbReference type="EMBL" id="NUW40267.1"/>
    </source>
</evidence>